<dbReference type="InterPro" id="IPR045851">
    <property type="entry name" value="AMP-bd_C_sf"/>
</dbReference>
<gene>
    <name evidence="2" type="ORF">LS74_001075</name>
</gene>
<dbReference type="RefSeq" id="WP_138128663.1">
    <property type="nucleotide sequence ID" value="NZ_JRPE02000001.1"/>
</dbReference>
<dbReference type="Gene3D" id="3.40.50.12780">
    <property type="entry name" value="N-terminal domain of ligase-like"/>
    <property type="match status" value="1"/>
</dbReference>
<dbReference type="PANTHER" id="PTHR43201">
    <property type="entry name" value="ACYL-COA SYNTHETASE"/>
    <property type="match status" value="1"/>
</dbReference>
<organism evidence="2 3">
    <name type="scientific">Helicobacter magdeburgensis</name>
    <dbReference type="NCBI Taxonomy" id="471858"/>
    <lineage>
        <taxon>Bacteria</taxon>
        <taxon>Pseudomonadati</taxon>
        <taxon>Campylobacterota</taxon>
        <taxon>Epsilonproteobacteria</taxon>
        <taxon>Campylobacterales</taxon>
        <taxon>Helicobacteraceae</taxon>
        <taxon>Helicobacter</taxon>
    </lineage>
</organism>
<keyword evidence="2" id="KW-0436">Ligase</keyword>
<feature type="domain" description="AMP-dependent synthetase/ligase" evidence="1">
    <location>
        <begin position="20"/>
        <end position="293"/>
    </location>
</feature>
<proteinExistence type="predicted"/>
<dbReference type="Gene3D" id="3.30.300.30">
    <property type="match status" value="1"/>
</dbReference>
<comment type="caution">
    <text evidence="2">The sequence shown here is derived from an EMBL/GenBank/DDBJ whole genome shotgun (WGS) entry which is preliminary data.</text>
</comment>
<accession>A0A4U8T3D2</accession>
<evidence type="ECO:0000259" key="1">
    <source>
        <dbReference type="Pfam" id="PF00501"/>
    </source>
</evidence>
<keyword evidence="3" id="KW-1185">Reference proteome</keyword>
<dbReference type="SUPFAM" id="SSF56801">
    <property type="entry name" value="Acetyl-CoA synthetase-like"/>
    <property type="match status" value="1"/>
</dbReference>
<dbReference type="EMBL" id="JRPE02000001">
    <property type="protein sequence ID" value="TLD93961.1"/>
    <property type="molecule type" value="Genomic_DNA"/>
</dbReference>
<dbReference type="AlphaFoldDB" id="A0A4U8T3D2"/>
<dbReference type="CDD" id="cd04433">
    <property type="entry name" value="AFD_class_I"/>
    <property type="match status" value="1"/>
</dbReference>
<dbReference type="GO" id="GO:0006631">
    <property type="term" value="P:fatty acid metabolic process"/>
    <property type="evidence" value="ECO:0007669"/>
    <property type="project" value="TreeGrafter"/>
</dbReference>
<dbReference type="Proteomes" id="UP000029921">
    <property type="component" value="Unassembled WGS sequence"/>
</dbReference>
<dbReference type="PROSITE" id="PS00455">
    <property type="entry name" value="AMP_BINDING"/>
    <property type="match status" value="1"/>
</dbReference>
<evidence type="ECO:0000313" key="3">
    <source>
        <dbReference type="Proteomes" id="UP000029921"/>
    </source>
</evidence>
<dbReference type="InterPro" id="IPR020845">
    <property type="entry name" value="AMP-binding_CS"/>
</dbReference>
<name>A0A4U8T3D2_9HELI</name>
<dbReference type="Pfam" id="PF00501">
    <property type="entry name" value="AMP-binding"/>
    <property type="match status" value="1"/>
</dbReference>
<dbReference type="PANTHER" id="PTHR43201:SF32">
    <property type="entry name" value="2-SUCCINYLBENZOATE--COA LIGASE, CHLOROPLASTIC_PEROXISOMAL"/>
    <property type="match status" value="1"/>
</dbReference>
<dbReference type="InterPro" id="IPR000873">
    <property type="entry name" value="AMP-dep_synth/lig_dom"/>
</dbReference>
<evidence type="ECO:0000313" key="2">
    <source>
        <dbReference type="EMBL" id="TLD93961.1"/>
    </source>
</evidence>
<reference evidence="2 3" key="1">
    <citation type="journal article" date="2014" name="Genome Announc.">
        <title>Draft genome sequences of eight enterohepatic helicobacter species isolated from both laboratory and wild rodents.</title>
        <authorList>
            <person name="Sheh A."/>
            <person name="Shen Z."/>
            <person name="Fox J.G."/>
        </authorList>
    </citation>
    <scope>NUCLEOTIDE SEQUENCE [LARGE SCALE GENOMIC DNA]</scope>
    <source>
        <strain evidence="2 3">MIT 96-1001</strain>
    </source>
</reference>
<dbReference type="GO" id="GO:0031956">
    <property type="term" value="F:medium-chain fatty acid-CoA ligase activity"/>
    <property type="evidence" value="ECO:0007669"/>
    <property type="project" value="TreeGrafter"/>
</dbReference>
<sequence>MRSDSYNFTHPFLRKIESFEQDSICLIAQDQSHTYGKLLDSTRNALNLLNDIKANSVIGIIGDYDLKTLAFFLACVENGFIITPLSASLIPKDSIFSPMLQSCIKEGQIDYLFYNNTLHSTHNTDKKHSIIASLQANHTSGLILFSSGSTGKPKAIVHNLNTLLQGFLEKKPKRINILLFLMFDHIGGLNTLFNVLSLGACGITLKNRKDMQEVAKSIQDYKIALLPASPSLLHLFLLSNPTQLYDLSSLRLITYGTEKMSDSLLAKLKNAFPKVRFHQTFGASEIGITQTTTKDNFIRLDNMEYKIVNNELFIKSHTNALGYLNSDNSVFDDKGYFATGDLVEVKTINGEEYIKIIGRAKEVINVGGEKVIPQEVEGVLLQIPFISDCVVYGESNAITGQSVSVKVVLDSNHYIKSSKAESANLDSKNTDSNTAEVFLSDFRESANLESSNSKIVSEKCGLQGKSQGSYLSGNDRSDFSQLPHLSPQAELPKETTQNLELKKYIRTFCKDKLAPFKIPSKVSIVESLEVSERFKKLRLTNGGGVTLYESCYATYHYESLSFRHISICENLQCA</sequence>
<protein>
    <submittedName>
        <fullName evidence="2">Long-chain fatty acid--CoA ligase</fullName>
    </submittedName>
</protein>
<dbReference type="InterPro" id="IPR042099">
    <property type="entry name" value="ANL_N_sf"/>
</dbReference>